<dbReference type="STRING" id="150033.RV14_GL000469"/>
<keyword evidence="5" id="KW-0479">Metal-binding</keyword>
<dbReference type="SUPFAM" id="SSF53187">
    <property type="entry name" value="Zn-dependent exopeptidases"/>
    <property type="match status" value="1"/>
</dbReference>
<evidence type="ECO:0000313" key="8">
    <source>
        <dbReference type="Proteomes" id="UP000182152"/>
    </source>
</evidence>
<evidence type="ECO:0000256" key="1">
    <source>
        <dbReference type="ARBA" id="ARBA00022605"/>
    </source>
</evidence>
<dbReference type="PANTHER" id="PTHR11014:SF63">
    <property type="entry name" value="METALLOPEPTIDASE, PUTATIVE (AFU_ORTHOLOGUE AFUA_6G09600)-RELATED"/>
    <property type="match status" value="1"/>
</dbReference>
<keyword evidence="4" id="KW-0457">Lysine biosynthesis</keyword>
<accession>A0A1L8WI82</accession>
<feature type="binding site" evidence="5">
    <location>
        <position position="168"/>
    </location>
    <ligand>
        <name>Mn(2+)</name>
        <dbReference type="ChEBI" id="CHEBI:29035"/>
        <label>2</label>
    </ligand>
</feature>
<keyword evidence="2 7" id="KW-0378">Hydrolase</keyword>
<feature type="binding site" evidence="5">
    <location>
        <position position="143"/>
    </location>
    <ligand>
        <name>Mn(2+)</name>
        <dbReference type="ChEBI" id="CHEBI:29035"/>
        <label>2</label>
    </ligand>
</feature>
<dbReference type="GO" id="GO:0009085">
    <property type="term" value="P:lysine biosynthetic process"/>
    <property type="evidence" value="ECO:0007669"/>
    <property type="project" value="UniProtKB-KW"/>
</dbReference>
<evidence type="ECO:0000313" key="7">
    <source>
        <dbReference type="EMBL" id="OJG80727.1"/>
    </source>
</evidence>
<sequence>MTTLQTKLFAGLEKRKAEMIAIRRYLHENPELSFHETNTAQYIENFYQGKNCKVTTHVGGGNGIIVDIKGGIAGPTIAIRADFDALPIQENTGLSFASKVPSVMHACGHDGHTAYMMILADSLIEMKEEIAGTIRILHQPAEEVPPGGAKGMIEAGCLEGVSAVLGIHVMSTEEVGCVYYHKGAIQTGRATFNISFLGKGGHGSMPQEANDAIVAASQFVTAVQTIVSRRLNPFDTATVTIGSFDGKGSANIIKENVTLTGDVRVMKEETRDLVEKEFHRILDGICKAFNITYKLDYQNDYPVLINDYKITDMVISALAQAKIPVKDCGPQTPSEDFAYYALKKPSCFFYVGAHKKGTPMYPHHNPKFYIDESCLEIAAKAMGSAVLYYLSNEVKA</sequence>
<dbReference type="Pfam" id="PF01546">
    <property type="entry name" value="Peptidase_M20"/>
    <property type="match status" value="1"/>
</dbReference>
<dbReference type="PANTHER" id="PTHR11014">
    <property type="entry name" value="PEPTIDASE M20 FAMILY MEMBER"/>
    <property type="match status" value="1"/>
</dbReference>
<keyword evidence="8" id="KW-1185">Reference proteome</keyword>
<reference evidence="7 8" key="1">
    <citation type="submission" date="2014-12" db="EMBL/GenBank/DDBJ databases">
        <title>Draft genome sequences of 29 type strains of Enterococci.</title>
        <authorList>
            <person name="Zhong Z."/>
            <person name="Sun Z."/>
            <person name="Liu W."/>
            <person name="Zhang W."/>
            <person name="Zhang H."/>
        </authorList>
    </citation>
    <scope>NUCLEOTIDE SEQUENCE [LARGE SCALE GENOMIC DNA]</scope>
    <source>
        <strain evidence="7 8">DSM 15687</strain>
    </source>
</reference>
<protein>
    <submittedName>
        <fullName evidence="7">Amidohydrolase</fullName>
    </submittedName>
</protein>
<dbReference type="GO" id="GO:0050118">
    <property type="term" value="F:N-acetyldiaminopimelate deacetylase activity"/>
    <property type="evidence" value="ECO:0007669"/>
    <property type="project" value="UniProtKB-ARBA"/>
</dbReference>
<dbReference type="GO" id="GO:0019877">
    <property type="term" value="P:diaminopimelate biosynthetic process"/>
    <property type="evidence" value="ECO:0007669"/>
    <property type="project" value="UniProtKB-KW"/>
</dbReference>
<evidence type="ECO:0000256" key="5">
    <source>
        <dbReference type="PIRSR" id="PIRSR005962-1"/>
    </source>
</evidence>
<feature type="binding site" evidence="5">
    <location>
        <position position="109"/>
    </location>
    <ligand>
        <name>Mn(2+)</name>
        <dbReference type="ChEBI" id="CHEBI:29035"/>
        <label>2</label>
    </ligand>
</feature>
<comment type="cofactor">
    <cofactor evidence="5">
        <name>Mn(2+)</name>
        <dbReference type="ChEBI" id="CHEBI:29035"/>
    </cofactor>
    <text evidence="5">The Mn(2+) ion enhances activity.</text>
</comment>
<dbReference type="SUPFAM" id="SSF55031">
    <property type="entry name" value="Bacterial exopeptidase dimerisation domain"/>
    <property type="match status" value="1"/>
</dbReference>
<evidence type="ECO:0000256" key="2">
    <source>
        <dbReference type="ARBA" id="ARBA00022801"/>
    </source>
</evidence>
<dbReference type="InterPro" id="IPR011650">
    <property type="entry name" value="Peptidase_M20_dimer"/>
</dbReference>
<feature type="binding site" evidence="5">
    <location>
        <position position="364"/>
    </location>
    <ligand>
        <name>Mn(2+)</name>
        <dbReference type="ChEBI" id="CHEBI:29035"/>
        <label>2</label>
    </ligand>
</feature>
<dbReference type="GO" id="GO:0046872">
    <property type="term" value="F:metal ion binding"/>
    <property type="evidence" value="ECO:0007669"/>
    <property type="project" value="UniProtKB-KW"/>
</dbReference>
<evidence type="ECO:0000256" key="4">
    <source>
        <dbReference type="ARBA" id="ARBA00023154"/>
    </source>
</evidence>
<dbReference type="NCBIfam" id="TIGR01891">
    <property type="entry name" value="amidohydrolases"/>
    <property type="match status" value="1"/>
</dbReference>
<dbReference type="Pfam" id="PF07687">
    <property type="entry name" value="M20_dimer"/>
    <property type="match status" value="1"/>
</dbReference>
<evidence type="ECO:0000259" key="6">
    <source>
        <dbReference type="Pfam" id="PF07687"/>
    </source>
</evidence>
<feature type="binding site" evidence="5">
    <location>
        <position position="107"/>
    </location>
    <ligand>
        <name>Mn(2+)</name>
        <dbReference type="ChEBI" id="CHEBI:29035"/>
        <label>2</label>
    </ligand>
</feature>
<name>A0A1L8WI82_9ENTE</name>
<keyword evidence="5" id="KW-0464">Manganese</keyword>
<proteinExistence type="predicted"/>
<dbReference type="Proteomes" id="UP000182152">
    <property type="component" value="Unassembled WGS sequence"/>
</dbReference>
<feature type="domain" description="Peptidase M20 dimerisation" evidence="6">
    <location>
        <begin position="187"/>
        <end position="285"/>
    </location>
</feature>
<dbReference type="InterPro" id="IPR036264">
    <property type="entry name" value="Bact_exopeptidase_dim_dom"/>
</dbReference>
<dbReference type="OrthoDB" id="9776731at2"/>
<gene>
    <name evidence="7" type="ORF">RV14_GL000469</name>
</gene>
<dbReference type="Gene3D" id="3.40.630.10">
    <property type="entry name" value="Zn peptidases"/>
    <property type="match status" value="1"/>
</dbReference>
<comment type="caution">
    <text evidence="7">The sequence shown here is derived from an EMBL/GenBank/DDBJ whole genome shotgun (WGS) entry which is preliminary data.</text>
</comment>
<keyword evidence="3" id="KW-0220">Diaminopimelate biosynthesis</keyword>
<keyword evidence="1" id="KW-0028">Amino-acid biosynthesis</keyword>
<dbReference type="InterPro" id="IPR002933">
    <property type="entry name" value="Peptidase_M20"/>
</dbReference>
<dbReference type="EMBL" id="JXLB01000013">
    <property type="protein sequence ID" value="OJG80727.1"/>
    <property type="molecule type" value="Genomic_DNA"/>
</dbReference>
<dbReference type="FunFam" id="3.30.70.360:FF:000001">
    <property type="entry name" value="N-acetyldiaminopimelate deacetylase"/>
    <property type="match status" value="1"/>
</dbReference>
<dbReference type="AlphaFoldDB" id="A0A1L8WI82"/>
<organism evidence="7 8">
    <name type="scientific">Enterococcus ratti</name>
    <dbReference type="NCBI Taxonomy" id="150033"/>
    <lineage>
        <taxon>Bacteria</taxon>
        <taxon>Bacillati</taxon>
        <taxon>Bacillota</taxon>
        <taxon>Bacilli</taxon>
        <taxon>Lactobacillales</taxon>
        <taxon>Enterococcaceae</taxon>
        <taxon>Enterococcus</taxon>
    </lineage>
</organism>
<dbReference type="PIRSF" id="PIRSF005962">
    <property type="entry name" value="Pept_M20D_amidohydro"/>
    <property type="match status" value="1"/>
</dbReference>
<dbReference type="Gene3D" id="3.30.70.360">
    <property type="match status" value="1"/>
</dbReference>
<dbReference type="InterPro" id="IPR017439">
    <property type="entry name" value="Amidohydrolase"/>
</dbReference>
<evidence type="ECO:0000256" key="3">
    <source>
        <dbReference type="ARBA" id="ARBA00022915"/>
    </source>
</evidence>
<dbReference type="RefSeq" id="WP_071855658.1">
    <property type="nucleotide sequence ID" value="NZ_JXLB01000013.1"/>
</dbReference>